<name>M2MDJ3_BAUPA</name>
<evidence type="ECO:0000256" key="4">
    <source>
        <dbReference type="ARBA" id="ARBA00023269"/>
    </source>
</evidence>
<dbReference type="OrthoDB" id="420022at2759"/>
<keyword evidence="4" id="KW-0238">DNA-binding</keyword>
<evidence type="ECO:0000256" key="1">
    <source>
        <dbReference type="ARBA" id="ARBA00004286"/>
    </source>
</evidence>
<dbReference type="SMART" id="SM00428">
    <property type="entry name" value="H3"/>
    <property type="match status" value="1"/>
</dbReference>
<gene>
    <name evidence="6" type="ORF">BAUCODRAFT_74092</name>
</gene>
<dbReference type="GO" id="GO:0003677">
    <property type="term" value="F:DNA binding"/>
    <property type="evidence" value="ECO:0007669"/>
    <property type="project" value="InterPro"/>
</dbReference>
<dbReference type="PANTHER" id="PTHR11426">
    <property type="entry name" value="HISTONE H3"/>
    <property type="match status" value="1"/>
</dbReference>
<reference evidence="6 7" key="1">
    <citation type="journal article" date="2012" name="PLoS Pathog.">
        <title>Diverse lifestyles and strategies of plant pathogenesis encoded in the genomes of eighteen Dothideomycetes fungi.</title>
        <authorList>
            <person name="Ohm R.A."/>
            <person name="Feau N."/>
            <person name="Henrissat B."/>
            <person name="Schoch C.L."/>
            <person name="Horwitz B.A."/>
            <person name="Barry K.W."/>
            <person name="Condon B.J."/>
            <person name="Copeland A.C."/>
            <person name="Dhillon B."/>
            <person name="Glaser F."/>
            <person name="Hesse C.N."/>
            <person name="Kosti I."/>
            <person name="LaButti K."/>
            <person name="Lindquist E.A."/>
            <person name="Lucas S."/>
            <person name="Salamov A.A."/>
            <person name="Bradshaw R.E."/>
            <person name="Ciuffetti L."/>
            <person name="Hamelin R.C."/>
            <person name="Kema G.H.J."/>
            <person name="Lawrence C."/>
            <person name="Scott J.A."/>
            <person name="Spatafora J.W."/>
            <person name="Turgeon B.G."/>
            <person name="de Wit P.J.G.M."/>
            <person name="Zhong S."/>
            <person name="Goodwin S.B."/>
            <person name="Grigoriev I.V."/>
        </authorList>
    </citation>
    <scope>NUCLEOTIDE SEQUENCE [LARGE SCALE GENOMIC DNA]</scope>
    <source>
        <strain evidence="6 7">UAMH 10762</strain>
    </source>
</reference>
<comment type="similarity">
    <text evidence="2">Belongs to the histone H3 family.</text>
</comment>
<feature type="non-terminal residue" evidence="6">
    <location>
        <position position="1"/>
    </location>
</feature>
<dbReference type="InterPro" id="IPR007125">
    <property type="entry name" value="H2A/H2B/H3"/>
</dbReference>
<dbReference type="GeneID" id="19116864"/>
<keyword evidence="4" id="KW-0544">Nucleosome core</keyword>
<dbReference type="RefSeq" id="XP_007678224.1">
    <property type="nucleotide sequence ID" value="XM_007680034.1"/>
</dbReference>
<feature type="domain" description="Core Histone H2A/H2B/H3" evidence="5">
    <location>
        <begin position="2"/>
        <end position="67"/>
    </location>
</feature>
<keyword evidence="3" id="KW-0158">Chromosome</keyword>
<comment type="subcellular location">
    <subcellularLocation>
        <location evidence="1">Chromosome</location>
    </subcellularLocation>
</comment>
<dbReference type="PROSITE" id="PS00959">
    <property type="entry name" value="HISTONE_H3_2"/>
    <property type="match status" value="1"/>
</dbReference>
<dbReference type="InterPro" id="IPR009072">
    <property type="entry name" value="Histone-fold"/>
</dbReference>
<dbReference type="Pfam" id="PF00125">
    <property type="entry name" value="Histone"/>
    <property type="match status" value="1"/>
</dbReference>
<keyword evidence="7" id="KW-1185">Reference proteome</keyword>
<evidence type="ECO:0000256" key="2">
    <source>
        <dbReference type="ARBA" id="ARBA00010343"/>
    </source>
</evidence>
<sequence>VISRVPFQRLVQEIVRDFNAEVRFQGLAVEALQGFAEEFLTTFLAIDANLLATHANRVMLQQEDVHILYTIMKNTQCINPNLLQ</sequence>
<dbReference type="HOGENOM" id="CLU_2533518_0_0_1"/>
<organism evidence="6 7">
    <name type="scientific">Baudoinia panamericana (strain UAMH 10762)</name>
    <name type="common">Angels' share fungus</name>
    <name type="synonym">Baudoinia compniacensis (strain UAMH 10762)</name>
    <dbReference type="NCBI Taxonomy" id="717646"/>
    <lineage>
        <taxon>Eukaryota</taxon>
        <taxon>Fungi</taxon>
        <taxon>Dikarya</taxon>
        <taxon>Ascomycota</taxon>
        <taxon>Pezizomycotina</taxon>
        <taxon>Dothideomycetes</taxon>
        <taxon>Dothideomycetidae</taxon>
        <taxon>Mycosphaerellales</taxon>
        <taxon>Teratosphaeriaceae</taxon>
        <taxon>Baudoinia</taxon>
    </lineage>
</organism>
<dbReference type="eggNOG" id="KOG1745">
    <property type="taxonomic scope" value="Eukaryota"/>
</dbReference>
<dbReference type="Gene3D" id="1.10.20.10">
    <property type="entry name" value="Histone, subunit A"/>
    <property type="match status" value="1"/>
</dbReference>
<protein>
    <recommendedName>
        <fullName evidence="5">Core Histone H2A/H2B/H3 domain-containing protein</fullName>
    </recommendedName>
</protein>
<dbReference type="EMBL" id="KB445558">
    <property type="protein sequence ID" value="EMC94606.1"/>
    <property type="molecule type" value="Genomic_DNA"/>
</dbReference>
<dbReference type="AlphaFoldDB" id="M2MDJ3"/>
<dbReference type="GO" id="GO:0046982">
    <property type="term" value="F:protein heterodimerization activity"/>
    <property type="evidence" value="ECO:0007669"/>
    <property type="project" value="InterPro"/>
</dbReference>
<evidence type="ECO:0000259" key="5">
    <source>
        <dbReference type="Pfam" id="PF00125"/>
    </source>
</evidence>
<dbReference type="KEGG" id="bcom:BAUCODRAFT_74092"/>
<dbReference type="Proteomes" id="UP000011761">
    <property type="component" value="Unassembled WGS sequence"/>
</dbReference>
<evidence type="ECO:0000313" key="6">
    <source>
        <dbReference type="EMBL" id="EMC94606.1"/>
    </source>
</evidence>
<evidence type="ECO:0000256" key="3">
    <source>
        <dbReference type="ARBA" id="ARBA00022454"/>
    </source>
</evidence>
<dbReference type="STRING" id="717646.M2MDJ3"/>
<accession>M2MDJ3</accession>
<dbReference type="InterPro" id="IPR000164">
    <property type="entry name" value="Histone_H3/CENP-A"/>
</dbReference>
<dbReference type="GO" id="GO:0000786">
    <property type="term" value="C:nucleosome"/>
    <property type="evidence" value="ECO:0007669"/>
    <property type="project" value="UniProtKB-KW"/>
</dbReference>
<dbReference type="SUPFAM" id="SSF47113">
    <property type="entry name" value="Histone-fold"/>
    <property type="match status" value="1"/>
</dbReference>
<dbReference type="GO" id="GO:0030527">
    <property type="term" value="F:structural constituent of chromatin"/>
    <property type="evidence" value="ECO:0007669"/>
    <property type="project" value="InterPro"/>
</dbReference>
<proteinExistence type="inferred from homology"/>
<evidence type="ECO:0000313" key="7">
    <source>
        <dbReference type="Proteomes" id="UP000011761"/>
    </source>
</evidence>